<evidence type="ECO:0000256" key="1">
    <source>
        <dbReference type="SAM" id="MobiDB-lite"/>
    </source>
</evidence>
<sequence>MSAHLWHEGVRPRGEDGRAARGSDVAELRRTRRTPVTRCADYG</sequence>
<dbReference type="AlphaFoldDB" id="M3FIY3"/>
<dbReference type="EMBL" id="KB405095">
    <property type="protein sequence ID" value="EMF51999.1"/>
    <property type="molecule type" value="Genomic_DNA"/>
</dbReference>
<dbReference type="Proteomes" id="UP000030760">
    <property type="component" value="Unassembled WGS sequence"/>
</dbReference>
<accession>M3FIY3</accession>
<evidence type="ECO:0000313" key="2">
    <source>
        <dbReference type="EMBL" id="EMF51999.1"/>
    </source>
</evidence>
<gene>
    <name evidence="2" type="ORF">SBD_6520</name>
</gene>
<name>M3FIY3_9ACTN</name>
<proteinExistence type="predicted"/>
<protein>
    <submittedName>
        <fullName evidence="2">Uncharacterized protein</fullName>
    </submittedName>
</protein>
<organism evidence="2 3">
    <name type="scientific">Streptomyces bottropensis ATCC 25435</name>
    <dbReference type="NCBI Taxonomy" id="1054862"/>
    <lineage>
        <taxon>Bacteria</taxon>
        <taxon>Bacillati</taxon>
        <taxon>Actinomycetota</taxon>
        <taxon>Actinomycetes</taxon>
        <taxon>Kitasatosporales</taxon>
        <taxon>Streptomycetaceae</taxon>
        <taxon>Streptomyces</taxon>
    </lineage>
</organism>
<feature type="region of interest" description="Disordered" evidence="1">
    <location>
        <begin position="1"/>
        <end position="29"/>
    </location>
</feature>
<evidence type="ECO:0000313" key="3">
    <source>
        <dbReference type="Proteomes" id="UP000030760"/>
    </source>
</evidence>
<reference evidence="3" key="1">
    <citation type="journal article" date="2013" name="Genome Announc.">
        <title>Draft Genome Sequence of Streptomyces bottropensis ATCC 25435, a Bottromycin-Producing Actinomycete.</title>
        <authorList>
            <person name="Zhang H."/>
            <person name="Zhou W."/>
            <person name="Zhuang Y."/>
            <person name="Liang X."/>
            <person name="Liu T."/>
        </authorList>
    </citation>
    <scope>NUCLEOTIDE SEQUENCE [LARGE SCALE GENOMIC DNA]</scope>
    <source>
        <strain evidence="3">ATCC 25435</strain>
    </source>
</reference>